<dbReference type="PRINTS" id="PR00404">
    <property type="entry name" value="MADSDOMAIN"/>
</dbReference>
<keyword evidence="2" id="KW-0805">Transcription regulation</keyword>
<accession>A0A103XMZ4</accession>
<evidence type="ECO:0000256" key="1">
    <source>
        <dbReference type="ARBA" id="ARBA00004123"/>
    </source>
</evidence>
<proteinExistence type="predicted"/>
<dbReference type="SUPFAM" id="SSF55455">
    <property type="entry name" value="SRF-like"/>
    <property type="match status" value="1"/>
</dbReference>
<keyword evidence="3" id="KW-0238">DNA-binding</keyword>
<evidence type="ECO:0000256" key="3">
    <source>
        <dbReference type="ARBA" id="ARBA00023125"/>
    </source>
</evidence>
<dbReference type="GO" id="GO:0000987">
    <property type="term" value="F:cis-regulatory region sequence-specific DNA binding"/>
    <property type="evidence" value="ECO:0007669"/>
    <property type="project" value="InterPro"/>
</dbReference>
<dbReference type="GO" id="GO:0005634">
    <property type="term" value="C:nucleus"/>
    <property type="evidence" value="ECO:0007669"/>
    <property type="project" value="UniProtKB-SubCell"/>
</dbReference>
<keyword evidence="8" id="KW-1185">Reference proteome</keyword>
<keyword evidence="5" id="KW-0539">Nucleus</keyword>
<evidence type="ECO:0000256" key="5">
    <source>
        <dbReference type="ARBA" id="ARBA00023242"/>
    </source>
</evidence>
<dbReference type="OMA" id="EIWPENA"/>
<dbReference type="CDD" id="cd00266">
    <property type="entry name" value="MADS_SRF_like"/>
    <property type="match status" value="1"/>
</dbReference>
<feature type="domain" description="MADS-box" evidence="6">
    <location>
        <begin position="1"/>
        <end position="48"/>
    </location>
</feature>
<evidence type="ECO:0000259" key="6">
    <source>
        <dbReference type="PROSITE" id="PS50066"/>
    </source>
</evidence>
<dbReference type="GO" id="GO:0046983">
    <property type="term" value="F:protein dimerization activity"/>
    <property type="evidence" value="ECO:0007669"/>
    <property type="project" value="InterPro"/>
</dbReference>
<gene>
    <name evidence="7" type="ORF">Ccrd_004454</name>
</gene>
<protein>
    <submittedName>
        <fullName evidence="7">Transcription factor, MADS-box</fullName>
    </submittedName>
</protein>
<dbReference type="Pfam" id="PF00319">
    <property type="entry name" value="SRF-TF"/>
    <property type="match status" value="1"/>
</dbReference>
<dbReference type="PANTHER" id="PTHR48019">
    <property type="entry name" value="SERUM RESPONSE FACTOR HOMOLOG"/>
    <property type="match status" value="1"/>
</dbReference>
<organism evidence="7 8">
    <name type="scientific">Cynara cardunculus var. scolymus</name>
    <name type="common">Globe artichoke</name>
    <name type="synonym">Cynara scolymus</name>
    <dbReference type="NCBI Taxonomy" id="59895"/>
    <lineage>
        <taxon>Eukaryota</taxon>
        <taxon>Viridiplantae</taxon>
        <taxon>Streptophyta</taxon>
        <taxon>Embryophyta</taxon>
        <taxon>Tracheophyta</taxon>
        <taxon>Spermatophyta</taxon>
        <taxon>Magnoliopsida</taxon>
        <taxon>eudicotyledons</taxon>
        <taxon>Gunneridae</taxon>
        <taxon>Pentapetalae</taxon>
        <taxon>asterids</taxon>
        <taxon>campanulids</taxon>
        <taxon>Asterales</taxon>
        <taxon>Asteraceae</taxon>
        <taxon>Carduoideae</taxon>
        <taxon>Cardueae</taxon>
        <taxon>Carduinae</taxon>
        <taxon>Cynara</taxon>
    </lineage>
</organism>
<comment type="subcellular location">
    <subcellularLocation>
        <location evidence="1">Nucleus</location>
    </subcellularLocation>
</comment>
<evidence type="ECO:0000256" key="4">
    <source>
        <dbReference type="ARBA" id="ARBA00023163"/>
    </source>
</evidence>
<dbReference type="InterPro" id="IPR036879">
    <property type="entry name" value="TF_MADSbox_sf"/>
</dbReference>
<dbReference type="STRING" id="59895.A0A103XMZ4"/>
<dbReference type="AlphaFoldDB" id="A0A103XMZ4"/>
<name>A0A103XMZ4_CYNCS</name>
<dbReference type="GO" id="GO:0045944">
    <property type="term" value="P:positive regulation of transcription by RNA polymerase II"/>
    <property type="evidence" value="ECO:0007669"/>
    <property type="project" value="InterPro"/>
</dbReference>
<sequence length="333" mass="38348">MGRAKLRMELITEEKTRNTSYQNRKHGIIKKAKELSVLCDVDTAIIVYPPDSNHPEIWPENADQMKKTIGSYKERKKENRKRTYDLIDYFQDRKRKIEDEFVKARKRNMEAKYPTWFDELNGLSEGQLRQFAIGLENKEKIVRARLELKKRNFNAQMPFEFELENNQPSTNHFVGSYPSLDQVQAMNDEVISNDLGWFDDASNTQMSFKFGLNNNQLPNHNVGSHPSSEQVQACNHDLMSHVLGWFDDAPNAQMPFGFELKNNQPANPYVGSYPSLDQVQALNQDLMSQDVGWLDDAATSSFTPLKPEMSGFGHSVNYEKSKPSMPKELALED</sequence>
<dbReference type="EMBL" id="LEKV01004757">
    <property type="protein sequence ID" value="KVH93494.1"/>
    <property type="molecule type" value="Genomic_DNA"/>
</dbReference>
<evidence type="ECO:0000313" key="8">
    <source>
        <dbReference type="Proteomes" id="UP000243975"/>
    </source>
</evidence>
<evidence type="ECO:0000256" key="2">
    <source>
        <dbReference type="ARBA" id="ARBA00023015"/>
    </source>
</evidence>
<dbReference type="PROSITE" id="PS50066">
    <property type="entry name" value="MADS_BOX_2"/>
    <property type="match status" value="1"/>
</dbReference>
<comment type="caution">
    <text evidence="7">The sequence shown here is derived from an EMBL/GenBank/DDBJ whole genome shotgun (WGS) entry which is preliminary data.</text>
</comment>
<dbReference type="Gene3D" id="3.40.1810.10">
    <property type="entry name" value="Transcription factor, MADS-box"/>
    <property type="match status" value="1"/>
</dbReference>
<dbReference type="SMART" id="SM00432">
    <property type="entry name" value="MADS"/>
    <property type="match status" value="1"/>
</dbReference>
<dbReference type="InterPro" id="IPR050142">
    <property type="entry name" value="MADS-box/MEF2_TF"/>
</dbReference>
<dbReference type="GO" id="GO:0000981">
    <property type="term" value="F:DNA-binding transcription factor activity, RNA polymerase II-specific"/>
    <property type="evidence" value="ECO:0007669"/>
    <property type="project" value="InterPro"/>
</dbReference>
<dbReference type="Proteomes" id="UP000243975">
    <property type="component" value="Unassembled WGS sequence"/>
</dbReference>
<reference evidence="7 8" key="1">
    <citation type="journal article" date="2016" name="Sci. Rep.">
        <title>The genome sequence of the outbreeding globe artichoke constructed de novo incorporating a phase-aware low-pass sequencing strategy of F1 progeny.</title>
        <authorList>
            <person name="Scaglione D."/>
            <person name="Reyes-Chin-Wo S."/>
            <person name="Acquadro A."/>
            <person name="Froenicke L."/>
            <person name="Portis E."/>
            <person name="Beitel C."/>
            <person name="Tirone M."/>
            <person name="Mauro R."/>
            <person name="Lo Monaco A."/>
            <person name="Mauromicale G."/>
            <person name="Faccioli P."/>
            <person name="Cattivelli L."/>
            <person name="Rieseberg L."/>
            <person name="Michelmore R."/>
            <person name="Lanteri S."/>
        </authorList>
    </citation>
    <scope>NUCLEOTIDE SEQUENCE [LARGE SCALE GENOMIC DNA]</scope>
    <source>
        <strain evidence="7">2C</strain>
    </source>
</reference>
<dbReference type="InterPro" id="IPR033897">
    <property type="entry name" value="SRF-like_MADS-box"/>
</dbReference>
<dbReference type="Gramene" id="KVH93494">
    <property type="protein sequence ID" value="KVH93494"/>
    <property type="gene ID" value="Ccrd_004454"/>
</dbReference>
<keyword evidence="4" id="KW-0804">Transcription</keyword>
<evidence type="ECO:0000313" key="7">
    <source>
        <dbReference type="EMBL" id="KVH93494.1"/>
    </source>
</evidence>
<dbReference type="InterPro" id="IPR002100">
    <property type="entry name" value="TF_MADSbox"/>
</dbReference>